<gene>
    <name evidence="1" type="ORF">A2773_07180</name>
</gene>
<dbReference type="EMBL" id="MFJE01000014">
    <property type="protein sequence ID" value="OGG14548.1"/>
    <property type="molecule type" value="Genomic_DNA"/>
</dbReference>
<evidence type="ECO:0000313" key="1">
    <source>
        <dbReference type="EMBL" id="OGG14548.1"/>
    </source>
</evidence>
<protein>
    <submittedName>
        <fullName evidence="1">Uncharacterized protein</fullName>
    </submittedName>
</protein>
<reference evidence="1 2" key="1">
    <citation type="journal article" date="2016" name="Nat. Commun.">
        <title>Thousands of microbial genomes shed light on interconnected biogeochemical processes in an aquifer system.</title>
        <authorList>
            <person name="Anantharaman K."/>
            <person name="Brown C.T."/>
            <person name="Hug L.A."/>
            <person name="Sharon I."/>
            <person name="Castelle C.J."/>
            <person name="Probst A.J."/>
            <person name="Thomas B.C."/>
            <person name="Singh A."/>
            <person name="Wilkins M.J."/>
            <person name="Karaoz U."/>
            <person name="Brodie E.L."/>
            <person name="Williams K.H."/>
            <person name="Hubbard S.S."/>
            <person name="Banfield J.F."/>
        </authorList>
    </citation>
    <scope>NUCLEOTIDE SEQUENCE [LARGE SCALE GENOMIC DNA]</scope>
</reference>
<name>A0A1F5ZQ32_9BACT</name>
<dbReference type="Proteomes" id="UP000177383">
    <property type="component" value="Unassembled WGS sequence"/>
</dbReference>
<accession>A0A1F5ZQ32</accession>
<dbReference type="AlphaFoldDB" id="A0A1F5ZQ32"/>
<organism evidence="1 2">
    <name type="scientific">Candidatus Gottesmanbacteria bacterium RIFCSPHIGHO2_01_FULL_39_10</name>
    <dbReference type="NCBI Taxonomy" id="1798375"/>
    <lineage>
        <taxon>Bacteria</taxon>
        <taxon>Candidatus Gottesmaniibacteriota</taxon>
    </lineage>
</organism>
<evidence type="ECO:0000313" key="2">
    <source>
        <dbReference type="Proteomes" id="UP000177383"/>
    </source>
</evidence>
<comment type="caution">
    <text evidence="1">The sequence shown here is derived from an EMBL/GenBank/DDBJ whole genome shotgun (WGS) entry which is preliminary data.</text>
</comment>
<proteinExistence type="predicted"/>
<sequence length="210" mass="24449">MSPVIDPEKLAKDAGAQAFKLFTDPVFRKLCLFDSISQIEQDRIFNELVIAIITLIMLTCDAPDLPDEQKSICQNLRDEVPKSYLTQLKTMGIENKHLKLWETLIKMRYDEYTQDKSQAREAAMIVESQEQDIDLKKLSEIQLMLPMQTVAIGCHHHICRSKTDGRDELFKLILNWLGKYYVEFRILAEGKTIHPLARLKVGLRRFLKRR</sequence>